<proteinExistence type="predicted"/>
<organism evidence="1 2">
    <name type="scientific">Candidatus Magnetominusculus xianensis</name>
    <dbReference type="NCBI Taxonomy" id="1748249"/>
    <lineage>
        <taxon>Bacteria</taxon>
        <taxon>Pseudomonadati</taxon>
        <taxon>Nitrospirota</taxon>
        <taxon>Nitrospiria</taxon>
        <taxon>Nitrospirales</taxon>
        <taxon>Nitrospiraceae</taxon>
        <taxon>Candidatus Magnetominusculus</taxon>
    </lineage>
</organism>
<dbReference type="RefSeq" id="WP_085053313.1">
    <property type="nucleotide sequence ID" value="NZ_LNQR01000103.1"/>
</dbReference>
<keyword evidence="2" id="KW-1185">Reference proteome</keyword>
<sequence length="176" mass="19308">MKAAVIRVKDIPAEGQDSAVDIPLTKGRTSMEGRLRGTVNLVVMAEEVVATVHATVEAASTCSRCLEEFENGFEIDTVLVCVPMTELEAEVEGKQLSGDELDLYFYEDGLLDITRMMEEQVILNIPMQTMCSSGCRGLCPSCGTNLNIGPCTCVKQPEDERFHVLRDFRVNKSKGA</sequence>
<reference evidence="1 2" key="1">
    <citation type="submission" date="2015-11" db="EMBL/GenBank/DDBJ databases">
        <authorList>
            <person name="Lin W."/>
        </authorList>
    </citation>
    <scope>NUCLEOTIDE SEQUENCE [LARGE SCALE GENOMIC DNA]</scope>
    <source>
        <strain evidence="1 2">HCH-1</strain>
    </source>
</reference>
<evidence type="ECO:0000313" key="2">
    <source>
        <dbReference type="Proteomes" id="UP000060487"/>
    </source>
</evidence>
<dbReference type="PANTHER" id="PTHR34374">
    <property type="entry name" value="LARGE RIBOSOMAL RNA SUBUNIT ACCUMULATION PROTEIN YCED HOMOLOG 1, CHLOROPLASTIC"/>
    <property type="match status" value="1"/>
</dbReference>
<protein>
    <recommendedName>
        <fullName evidence="3">DUF177 domain-containing protein</fullName>
    </recommendedName>
</protein>
<evidence type="ECO:0008006" key="3">
    <source>
        <dbReference type="Google" id="ProtNLM"/>
    </source>
</evidence>
<dbReference type="Pfam" id="PF02620">
    <property type="entry name" value="YceD"/>
    <property type="match status" value="1"/>
</dbReference>
<dbReference type="EMBL" id="LNQR01000103">
    <property type="protein sequence ID" value="KWT79595.1"/>
    <property type="molecule type" value="Genomic_DNA"/>
</dbReference>
<evidence type="ECO:0000313" key="1">
    <source>
        <dbReference type="EMBL" id="KWT79595.1"/>
    </source>
</evidence>
<dbReference type="Proteomes" id="UP000060487">
    <property type="component" value="Unassembled WGS sequence"/>
</dbReference>
<gene>
    <name evidence="1" type="ORF">ASN18_2692</name>
</gene>
<comment type="caution">
    <text evidence="1">The sequence shown here is derived from an EMBL/GenBank/DDBJ whole genome shotgun (WGS) entry which is preliminary data.</text>
</comment>
<dbReference type="PANTHER" id="PTHR34374:SF1">
    <property type="entry name" value="LARGE RIBOSOMAL RNA SUBUNIT ACCUMULATION PROTEIN YCED HOMOLOG 1, CHLOROPLASTIC"/>
    <property type="match status" value="1"/>
</dbReference>
<accession>A0ABR5SDU7</accession>
<dbReference type="InterPro" id="IPR003772">
    <property type="entry name" value="YceD"/>
</dbReference>
<name>A0ABR5SDU7_9BACT</name>